<keyword evidence="4" id="KW-1185">Reference proteome</keyword>
<organism evidence="3 4">
    <name type="scientific">Halteria grandinella</name>
    <dbReference type="NCBI Taxonomy" id="5974"/>
    <lineage>
        <taxon>Eukaryota</taxon>
        <taxon>Sar</taxon>
        <taxon>Alveolata</taxon>
        <taxon>Ciliophora</taxon>
        <taxon>Intramacronucleata</taxon>
        <taxon>Spirotrichea</taxon>
        <taxon>Stichotrichia</taxon>
        <taxon>Sporadotrichida</taxon>
        <taxon>Halteriidae</taxon>
        <taxon>Halteria</taxon>
    </lineage>
</organism>
<dbReference type="EMBL" id="RRYP01009949">
    <property type="protein sequence ID" value="TNV78720.1"/>
    <property type="molecule type" value="Genomic_DNA"/>
</dbReference>
<proteinExistence type="predicted"/>
<evidence type="ECO:0008006" key="5">
    <source>
        <dbReference type="Google" id="ProtNLM"/>
    </source>
</evidence>
<gene>
    <name evidence="3" type="ORF">FGO68_gene14713</name>
</gene>
<evidence type="ECO:0000313" key="4">
    <source>
        <dbReference type="Proteomes" id="UP000785679"/>
    </source>
</evidence>
<keyword evidence="1" id="KW-0175">Coiled coil</keyword>
<sequence length="411" mass="47849">MESGALGDLLDPRAFMLPEDGSAPSFFPAHLFSQAAAGQQNYSSEEEEEDEDEYHTLTEYANRVVDQKHHKFDDMDDDDDDDLYDDLLQAHQQHHPSRELMPEHNKLNQLNHFLGIDSLPVHDKCHLIFEKILEELNESVTKHIQMQDFERHLQQSETAITEGQAEIKKLTTENRALEREVNGARFKFLELKSEQDKLRDEEQNIGQLQIRPEELQQLMSKDKPEKLGEKVQILVKKLKFVRTYKEQELKEKKVKMAQKRQILMDEGSELISVQQMKDEINHYRERYHMEKQTAETRQRELDGMEQKGATLRRTLEHDEGKLLQLKVMIDKEREVLQSQAKSRYWQLAQTEDAQAEVDALMDEKQGLVRKKRDLREQVQQLEDKQREIVGSGKGGAAGKNGGLAGNKRAKK</sequence>
<comment type="caution">
    <text evidence="3">The sequence shown here is derived from an EMBL/GenBank/DDBJ whole genome shotgun (WGS) entry which is preliminary data.</text>
</comment>
<feature type="compositionally biased region" description="Gly residues" evidence="2">
    <location>
        <begin position="391"/>
        <end position="404"/>
    </location>
</feature>
<name>A0A8J8NQI6_HALGN</name>
<dbReference type="Proteomes" id="UP000785679">
    <property type="component" value="Unassembled WGS sequence"/>
</dbReference>
<evidence type="ECO:0000313" key="3">
    <source>
        <dbReference type="EMBL" id="TNV78720.1"/>
    </source>
</evidence>
<feature type="coiled-coil region" evidence="1">
    <location>
        <begin position="246"/>
        <end position="293"/>
    </location>
</feature>
<feature type="coiled-coil region" evidence="1">
    <location>
        <begin position="153"/>
        <end position="211"/>
    </location>
</feature>
<protein>
    <recommendedName>
        <fullName evidence="5">DUF4201 domain-containing protein</fullName>
    </recommendedName>
</protein>
<evidence type="ECO:0000256" key="1">
    <source>
        <dbReference type="SAM" id="Coils"/>
    </source>
</evidence>
<accession>A0A8J8NQI6</accession>
<dbReference type="OrthoDB" id="10656144at2759"/>
<dbReference type="AlphaFoldDB" id="A0A8J8NQI6"/>
<evidence type="ECO:0000256" key="2">
    <source>
        <dbReference type="SAM" id="MobiDB-lite"/>
    </source>
</evidence>
<feature type="region of interest" description="Disordered" evidence="2">
    <location>
        <begin position="381"/>
        <end position="411"/>
    </location>
</feature>
<reference evidence="3" key="1">
    <citation type="submission" date="2019-06" db="EMBL/GenBank/DDBJ databases">
        <authorList>
            <person name="Zheng W."/>
        </authorList>
    </citation>
    <scope>NUCLEOTIDE SEQUENCE</scope>
    <source>
        <strain evidence="3">QDHG01</strain>
    </source>
</reference>